<dbReference type="Pfam" id="PF10590">
    <property type="entry name" value="PNP_phzG_C"/>
    <property type="match status" value="1"/>
</dbReference>
<evidence type="ECO:0000256" key="4">
    <source>
        <dbReference type="ARBA" id="ARBA00022643"/>
    </source>
</evidence>
<comment type="subunit">
    <text evidence="2 7">Homodimer.</text>
</comment>
<gene>
    <name evidence="7 12" type="primary">pdxH</name>
    <name evidence="12" type="ORF">H0A68_02240</name>
</gene>
<proteinExistence type="inferred from homology"/>
<dbReference type="PANTHER" id="PTHR10851:SF0">
    <property type="entry name" value="PYRIDOXINE-5'-PHOSPHATE OXIDASE"/>
    <property type="match status" value="1"/>
</dbReference>
<accession>A0A853F782</accession>
<dbReference type="InterPro" id="IPR000659">
    <property type="entry name" value="Pyridox_Oxase"/>
</dbReference>
<dbReference type="SUPFAM" id="SSF50475">
    <property type="entry name" value="FMN-binding split barrel"/>
    <property type="match status" value="1"/>
</dbReference>
<feature type="binding site" evidence="7 8">
    <location>
        <begin position="188"/>
        <end position="190"/>
    </location>
    <ligand>
        <name>substrate</name>
    </ligand>
</feature>
<comment type="catalytic activity">
    <reaction evidence="7">
        <text>pyridoxine 5'-phosphate + O2 = pyridoxal 5'-phosphate + H2O2</text>
        <dbReference type="Rhea" id="RHEA:15149"/>
        <dbReference type="ChEBI" id="CHEBI:15379"/>
        <dbReference type="ChEBI" id="CHEBI:16240"/>
        <dbReference type="ChEBI" id="CHEBI:58589"/>
        <dbReference type="ChEBI" id="CHEBI:597326"/>
        <dbReference type="EC" id="1.4.3.5"/>
    </reaction>
</comment>
<feature type="binding site" evidence="7 9">
    <location>
        <position position="82"/>
    </location>
    <ligand>
        <name>FMN</name>
        <dbReference type="ChEBI" id="CHEBI:58210"/>
    </ligand>
</feature>
<evidence type="ECO:0000256" key="7">
    <source>
        <dbReference type="HAMAP-Rule" id="MF_01629"/>
    </source>
</evidence>
<evidence type="ECO:0000256" key="8">
    <source>
        <dbReference type="PIRSR" id="PIRSR000190-1"/>
    </source>
</evidence>
<comment type="pathway">
    <text evidence="7">Cofactor metabolism; pyridoxal 5'-phosphate salvage; pyridoxal 5'-phosphate from pyridoxine 5'-phosphate: step 1/1.</text>
</comment>
<comment type="similarity">
    <text evidence="1 7">Belongs to the pyridoxamine 5'-phosphate oxidase family.</text>
</comment>
<evidence type="ECO:0000256" key="3">
    <source>
        <dbReference type="ARBA" id="ARBA00022630"/>
    </source>
</evidence>
<evidence type="ECO:0000259" key="11">
    <source>
        <dbReference type="Pfam" id="PF10590"/>
    </source>
</evidence>
<evidence type="ECO:0000256" key="5">
    <source>
        <dbReference type="ARBA" id="ARBA00023002"/>
    </source>
</evidence>
<dbReference type="GO" id="GO:0008615">
    <property type="term" value="P:pyridoxine biosynthetic process"/>
    <property type="evidence" value="ECO:0007669"/>
    <property type="project" value="UniProtKB-UniRule"/>
</dbReference>
<dbReference type="InterPro" id="IPR012349">
    <property type="entry name" value="Split_barrel_FMN-bd"/>
</dbReference>
<feature type="binding site" evidence="7 8">
    <location>
        <position position="65"/>
    </location>
    <ligand>
        <name>substrate</name>
    </ligand>
</feature>
<dbReference type="GO" id="GO:0010181">
    <property type="term" value="F:FMN binding"/>
    <property type="evidence" value="ECO:0007669"/>
    <property type="project" value="UniProtKB-UniRule"/>
</dbReference>
<comment type="function">
    <text evidence="7">Catalyzes the oxidation of either pyridoxine 5'-phosphate (PNP) or pyridoxamine 5'-phosphate (PMP) into pyridoxal 5'-phosphate (PLP).</text>
</comment>
<dbReference type="GO" id="GO:0004733">
    <property type="term" value="F:pyridoxamine phosphate oxidase activity"/>
    <property type="evidence" value="ECO:0007669"/>
    <property type="project" value="UniProtKB-UniRule"/>
</dbReference>
<feature type="domain" description="Pyridoxamine 5'-phosphate oxidase N-terminal" evidence="10">
    <location>
        <begin position="32"/>
        <end position="144"/>
    </location>
</feature>
<feature type="binding site" evidence="7 9">
    <location>
        <begin position="139"/>
        <end position="140"/>
    </location>
    <ligand>
        <name>FMN</name>
        <dbReference type="ChEBI" id="CHEBI:58210"/>
    </ligand>
</feature>
<comment type="pathway">
    <text evidence="7">Cofactor metabolism; pyridoxal 5'-phosphate salvage; pyridoxal 5'-phosphate from pyridoxamine 5'-phosphate: step 1/1.</text>
</comment>
<protein>
    <recommendedName>
        <fullName evidence="7">Pyridoxine/pyridoxamine 5'-phosphate oxidase</fullName>
        <ecNumber evidence="7">1.4.3.5</ecNumber>
    </recommendedName>
    <alternativeName>
        <fullName evidence="7">PNP/PMP oxidase</fullName>
        <shortName evidence="7">PNPOx</shortName>
    </alternativeName>
    <alternativeName>
        <fullName evidence="7">Pyridoxal 5'-phosphate synthase</fullName>
    </alternativeName>
</protein>
<organism evidence="12 13">
    <name type="scientific">Allopusillimonas soli</name>
    <dbReference type="NCBI Taxonomy" id="659016"/>
    <lineage>
        <taxon>Bacteria</taxon>
        <taxon>Pseudomonadati</taxon>
        <taxon>Pseudomonadota</taxon>
        <taxon>Betaproteobacteria</taxon>
        <taxon>Burkholderiales</taxon>
        <taxon>Alcaligenaceae</taxon>
        <taxon>Allopusillimonas</taxon>
    </lineage>
</organism>
<feature type="binding site" evidence="7 9">
    <location>
        <position position="104"/>
    </location>
    <ligand>
        <name>FMN</name>
        <dbReference type="ChEBI" id="CHEBI:58210"/>
    </ligand>
</feature>
<reference evidence="12 13" key="1">
    <citation type="submission" date="2020-07" db="EMBL/GenBank/DDBJ databases">
        <title>Taxonomic revisions and descriptions of new bacterial species based on genomic comparisons in the high-G+C-content subgroup of the family Alcaligenaceae.</title>
        <authorList>
            <person name="Szabo A."/>
            <person name="Felfoldi T."/>
        </authorList>
    </citation>
    <scope>NUCLEOTIDE SEQUENCE [LARGE SCALE GENOMIC DNA]</scope>
    <source>
        <strain evidence="12 13">DSM 25264</strain>
    </source>
</reference>
<feature type="binding site" evidence="7 8">
    <location>
        <position position="122"/>
    </location>
    <ligand>
        <name>substrate</name>
    </ligand>
</feature>
<dbReference type="EC" id="1.4.3.5" evidence="7"/>
<evidence type="ECO:0000259" key="10">
    <source>
        <dbReference type="Pfam" id="PF01243"/>
    </source>
</evidence>
<dbReference type="Proteomes" id="UP000580517">
    <property type="component" value="Unassembled WGS sequence"/>
</dbReference>
<dbReference type="AlphaFoldDB" id="A0A853F782"/>
<sequence length="209" mass="23730">MSVADIRQKYDKFELLESAVADTPLDQFAQWMDEAIKAEVPEPTAMTLATATPDGQPSARIVLLKGFDMRGFVFFTNYTSRKGQELAANPHASLLFFWPALERQVRIEGGISKIAPEESDAYFRSRPLGSRIGAWVSPQSQPITRDELESRRAALTESLGEDPARPEHWGGYRIAPDRIEFWQGRPSRLHDRLVYERAETGWILRRLAP</sequence>
<feature type="binding site" evidence="7 9">
    <location>
        <position position="81"/>
    </location>
    <ligand>
        <name>FMN</name>
        <dbReference type="ChEBI" id="CHEBI:58210"/>
    </ligand>
</feature>
<keyword evidence="5 7" id="KW-0560">Oxidoreductase</keyword>
<dbReference type="UniPathway" id="UPA01068">
    <property type="reaction ID" value="UER00304"/>
</dbReference>
<dbReference type="PIRSF" id="PIRSF000190">
    <property type="entry name" value="Pyd_amn-ph_oxd"/>
    <property type="match status" value="1"/>
</dbReference>
<dbReference type="NCBIfam" id="NF004231">
    <property type="entry name" value="PRK05679.1"/>
    <property type="match status" value="1"/>
</dbReference>
<comment type="cofactor">
    <cofactor evidence="7 9">
        <name>FMN</name>
        <dbReference type="ChEBI" id="CHEBI:58210"/>
    </cofactor>
    <text evidence="7 9">Binds 1 FMN per subunit.</text>
</comment>
<keyword evidence="3 7" id="KW-0285">Flavoprotein</keyword>
<feature type="binding site" evidence="7 9">
    <location>
        <begin position="60"/>
        <end position="65"/>
    </location>
    <ligand>
        <name>FMN</name>
        <dbReference type="ChEBI" id="CHEBI:58210"/>
    </ligand>
</feature>
<dbReference type="NCBIfam" id="TIGR00558">
    <property type="entry name" value="pdxH"/>
    <property type="match status" value="1"/>
</dbReference>
<dbReference type="EMBL" id="JACCEW010000001">
    <property type="protein sequence ID" value="NYT35678.1"/>
    <property type="molecule type" value="Genomic_DNA"/>
</dbReference>
<evidence type="ECO:0000256" key="6">
    <source>
        <dbReference type="ARBA" id="ARBA00023096"/>
    </source>
</evidence>
<keyword evidence="13" id="KW-1185">Reference proteome</keyword>
<evidence type="ECO:0000256" key="1">
    <source>
        <dbReference type="ARBA" id="ARBA00007301"/>
    </source>
</evidence>
<feature type="binding site" evidence="7 9">
    <location>
        <position position="192"/>
    </location>
    <ligand>
        <name>FMN</name>
        <dbReference type="ChEBI" id="CHEBI:58210"/>
    </ligand>
</feature>
<dbReference type="InterPro" id="IPR019740">
    <property type="entry name" value="Pyridox_Oxase_CS"/>
</dbReference>
<dbReference type="Gene3D" id="2.30.110.10">
    <property type="entry name" value="Electron Transport, Fmn-binding Protein, Chain A"/>
    <property type="match status" value="1"/>
</dbReference>
<comment type="caution">
    <text evidence="12">The sequence shown here is derived from an EMBL/GenBank/DDBJ whole genome shotgun (WGS) entry which is preliminary data.</text>
</comment>
<feature type="domain" description="Pyridoxine 5'-phosphate oxidase dimerisation C-terminal" evidence="11">
    <location>
        <begin position="169"/>
        <end position="209"/>
    </location>
</feature>
<evidence type="ECO:0000313" key="12">
    <source>
        <dbReference type="EMBL" id="NYT35678.1"/>
    </source>
</evidence>
<dbReference type="PANTHER" id="PTHR10851">
    <property type="entry name" value="PYRIDOXINE-5-PHOSPHATE OXIDASE"/>
    <property type="match status" value="1"/>
</dbReference>
<feature type="binding site" evidence="7 8">
    <location>
        <position position="126"/>
    </location>
    <ligand>
        <name>substrate</name>
    </ligand>
</feature>
<dbReference type="Pfam" id="PF01243">
    <property type="entry name" value="PNPOx_N"/>
    <property type="match status" value="1"/>
</dbReference>
<keyword evidence="4 7" id="KW-0288">FMN</keyword>
<comment type="catalytic activity">
    <reaction evidence="7">
        <text>pyridoxamine 5'-phosphate + O2 + H2O = pyridoxal 5'-phosphate + H2O2 + NH4(+)</text>
        <dbReference type="Rhea" id="RHEA:15817"/>
        <dbReference type="ChEBI" id="CHEBI:15377"/>
        <dbReference type="ChEBI" id="CHEBI:15379"/>
        <dbReference type="ChEBI" id="CHEBI:16240"/>
        <dbReference type="ChEBI" id="CHEBI:28938"/>
        <dbReference type="ChEBI" id="CHEBI:58451"/>
        <dbReference type="ChEBI" id="CHEBI:597326"/>
        <dbReference type="EC" id="1.4.3.5"/>
    </reaction>
</comment>
<dbReference type="InterPro" id="IPR011576">
    <property type="entry name" value="Pyridox_Oxase_N"/>
</dbReference>
<dbReference type="FunFam" id="2.30.110.10:FF:000020">
    <property type="entry name" value="PNPO isoform 11"/>
    <property type="match status" value="1"/>
</dbReference>
<feature type="binding site" evidence="7 9">
    <location>
        <begin position="75"/>
        <end position="76"/>
    </location>
    <ligand>
        <name>FMN</name>
        <dbReference type="ChEBI" id="CHEBI:58210"/>
    </ligand>
</feature>
<feature type="binding site" evidence="7 9">
    <location>
        <position position="182"/>
    </location>
    <ligand>
        <name>FMN</name>
        <dbReference type="ChEBI" id="CHEBI:58210"/>
    </ligand>
</feature>
<dbReference type="InterPro" id="IPR019576">
    <property type="entry name" value="Pyridoxamine_oxidase_dimer_C"/>
</dbReference>
<keyword evidence="6 7" id="KW-0664">Pyridoxine biosynthesis</keyword>
<evidence type="ECO:0000256" key="2">
    <source>
        <dbReference type="ARBA" id="ARBA00011738"/>
    </source>
</evidence>
<feature type="binding site" evidence="7 8">
    <location>
        <position position="130"/>
    </location>
    <ligand>
        <name>substrate</name>
    </ligand>
</feature>
<dbReference type="HAMAP" id="MF_01629">
    <property type="entry name" value="PdxH"/>
    <property type="match status" value="1"/>
</dbReference>
<feature type="binding site" evidence="8">
    <location>
        <begin position="7"/>
        <end position="10"/>
    </location>
    <ligand>
        <name>substrate</name>
    </ligand>
</feature>
<evidence type="ECO:0000256" key="9">
    <source>
        <dbReference type="PIRSR" id="PIRSR000190-2"/>
    </source>
</evidence>
<name>A0A853F782_9BURK</name>
<dbReference type="PROSITE" id="PS01064">
    <property type="entry name" value="PYRIDOX_OXIDASE"/>
    <property type="match status" value="1"/>
</dbReference>
<dbReference type="RefSeq" id="WP_129967623.1">
    <property type="nucleotide sequence ID" value="NZ_JACCEW010000001.1"/>
</dbReference>
<evidence type="ECO:0000313" key="13">
    <source>
        <dbReference type="Proteomes" id="UP000580517"/>
    </source>
</evidence>
<dbReference type="OrthoDB" id="9780392at2"/>